<feature type="region of interest" description="Disordered" evidence="1">
    <location>
        <begin position="93"/>
        <end position="139"/>
    </location>
</feature>
<dbReference type="AlphaFoldDB" id="A0A834T5N6"/>
<feature type="region of interest" description="Disordered" evidence="1">
    <location>
        <begin position="161"/>
        <end position="215"/>
    </location>
</feature>
<evidence type="ECO:0000313" key="3">
    <source>
        <dbReference type="Proteomes" id="UP000634136"/>
    </source>
</evidence>
<dbReference type="PANTHER" id="PTHR11439">
    <property type="entry name" value="GAG-POL-RELATED RETROTRANSPOSON"/>
    <property type="match status" value="1"/>
</dbReference>
<feature type="compositionally biased region" description="Polar residues" evidence="1">
    <location>
        <begin position="93"/>
        <end position="107"/>
    </location>
</feature>
<evidence type="ECO:0000313" key="2">
    <source>
        <dbReference type="EMBL" id="KAF7816398.1"/>
    </source>
</evidence>
<sequence>MAATISTASSDSAGSASSAISATKGYSLFSSSSQNTSVKLDKSNYLLWHSVVLSLIEGNFLEAHIDGTGAAPPKLTQKDGNLLMAFESRLQQRQQLSNTSLQPSVNVAQKDDGGNRSGGQSRGQPDQSGSASQKSDSCVIPFIINENTPEKVQRKEIFEQWDTTQQSTSPTHSPTPTTIPTRSSTASTPTLSPNNSSTASLHSDTSTSASASREYVPLSNSKVGHPHLINSPNAATVPSSPTCQTEFAAPRHPMITRARAVSTPMVTGRPFTANEGTLMKDPSLYRRAIGSLQYLVTTRPNIAFAVNKLSQFLAQPTDIHFQGVKRILRYLKGSFHVGLHVKPCNRKENFPDHRCTILILPGNTNNCDPLS</sequence>
<protein>
    <submittedName>
        <fullName evidence="2">Putative copia-type protein</fullName>
    </submittedName>
</protein>
<dbReference type="OrthoDB" id="1193675at2759"/>
<gene>
    <name evidence="2" type="ORF">G2W53_030367</name>
</gene>
<feature type="compositionally biased region" description="Polar residues" evidence="1">
    <location>
        <begin position="125"/>
        <end position="136"/>
    </location>
</feature>
<keyword evidence="3" id="KW-1185">Reference proteome</keyword>
<feature type="compositionally biased region" description="Polar residues" evidence="1">
    <location>
        <begin position="202"/>
        <end position="211"/>
    </location>
</feature>
<dbReference type="PANTHER" id="PTHR11439:SF455">
    <property type="entry name" value="RLK (RECEPTOR-LIKE PROTEIN KINASE) 8, PUTATIVE-RELATED"/>
    <property type="match status" value="1"/>
</dbReference>
<accession>A0A834T5N6</accession>
<name>A0A834T5N6_9FABA</name>
<proteinExistence type="predicted"/>
<organism evidence="2 3">
    <name type="scientific">Senna tora</name>
    <dbReference type="NCBI Taxonomy" id="362788"/>
    <lineage>
        <taxon>Eukaryota</taxon>
        <taxon>Viridiplantae</taxon>
        <taxon>Streptophyta</taxon>
        <taxon>Embryophyta</taxon>
        <taxon>Tracheophyta</taxon>
        <taxon>Spermatophyta</taxon>
        <taxon>Magnoliopsida</taxon>
        <taxon>eudicotyledons</taxon>
        <taxon>Gunneridae</taxon>
        <taxon>Pentapetalae</taxon>
        <taxon>rosids</taxon>
        <taxon>fabids</taxon>
        <taxon>Fabales</taxon>
        <taxon>Fabaceae</taxon>
        <taxon>Caesalpinioideae</taxon>
        <taxon>Cassia clade</taxon>
        <taxon>Senna</taxon>
    </lineage>
</organism>
<dbReference type="Proteomes" id="UP000634136">
    <property type="component" value="Unassembled WGS sequence"/>
</dbReference>
<feature type="compositionally biased region" description="Low complexity" evidence="1">
    <location>
        <begin position="163"/>
        <end position="201"/>
    </location>
</feature>
<comment type="caution">
    <text evidence="2">The sequence shown here is derived from an EMBL/GenBank/DDBJ whole genome shotgun (WGS) entry which is preliminary data.</text>
</comment>
<evidence type="ECO:0000256" key="1">
    <source>
        <dbReference type="SAM" id="MobiDB-lite"/>
    </source>
</evidence>
<reference evidence="2" key="1">
    <citation type="submission" date="2020-09" db="EMBL/GenBank/DDBJ databases">
        <title>Genome-Enabled Discovery of Anthraquinone Biosynthesis in Senna tora.</title>
        <authorList>
            <person name="Kang S.-H."/>
            <person name="Pandey R.P."/>
            <person name="Lee C.-M."/>
            <person name="Sim J.-S."/>
            <person name="Jeong J.-T."/>
            <person name="Choi B.-S."/>
            <person name="Jung M."/>
            <person name="Ginzburg D."/>
            <person name="Zhao K."/>
            <person name="Won S.Y."/>
            <person name="Oh T.-J."/>
            <person name="Yu Y."/>
            <person name="Kim N.-H."/>
            <person name="Lee O.R."/>
            <person name="Lee T.-H."/>
            <person name="Bashyal P."/>
            <person name="Kim T.-S."/>
            <person name="Lee W.-H."/>
            <person name="Kawkins C."/>
            <person name="Kim C.-K."/>
            <person name="Kim J.S."/>
            <person name="Ahn B.O."/>
            <person name="Rhee S.Y."/>
            <person name="Sohng J.K."/>
        </authorList>
    </citation>
    <scope>NUCLEOTIDE SEQUENCE</scope>
    <source>
        <tissue evidence="2">Leaf</tissue>
    </source>
</reference>
<dbReference type="EMBL" id="JAAIUW010000009">
    <property type="protein sequence ID" value="KAF7816398.1"/>
    <property type="molecule type" value="Genomic_DNA"/>
</dbReference>